<dbReference type="EMBL" id="BAAAZA010000024">
    <property type="protein sequence ID" value="GAA3888920.1"/>
    <property type="molecule type" value="Genomic_DNA"/>
</dbReference>
<accession>A0ABP7KW82</accession>
<name>A0ABP7KW82_9ACTN</name>
<reference evidence="2" key="1">
    <citation type="journal article" date="2019" name="Int. J. Syst. Evol. Microbiol.">
        <title>The Global Catalogue of Microorganisms (GCM) 10K type strain sequencing project: providing services to taxonomists for standard genome sequencing and annotation.</title>
        <authorList>
            <consortium name="The Broad Institute Genomics Platform"/>
            <consortium name="The Broad Institute Genome Sequencing Center for Infectious Disease"/>
            <person name="Wu L."/>
            <person name="Ma J."/>
        </authorList>
    </citation>
    <scope>NUCLEOTIDE SEQUENCE [LARGE SCALE GENOMIC DNA]</scope>
    <source>
        <strain evidence="2">JCM 16578</strain>
    </source>
</reference>
<sequence length="108" mass="11673">MGLAFTSQGLIAEPTTRPDIEVRISTGASPWPSRLRTHEEAPADDAGALLMYRPVQGLMYRPVQGRRGARPRGRHPVFSDWAIFVSCANDAVPATTVVEPLSLNTSAS</sequence>
<protein>
    <submittedName>
        <fullName evidence="1">Uncharacterized protein</fullName>
    </submittedName>
</protein>
<organism evidence="1 2">
    <name type="scientific">Streptomyces lannensis</name>
    <dbReference type="NCBI Taxonomy" id="766498"/>
    <lineage>
        <taxon>Bacteria</taxon>
        <taxon>Bacillati</taxon>
        <taxon>Actinomycetota</taxon>
        <taxon>Actinomycetes</taxon>
        <taxon>Kitasatosporales</taxon>
        <taxon>Streptomycetaceae</taxon>
        <taxon>Streptomyces</taxon>
    </lineage>
</organism>
<dbReference type="Proteomes" id="UP001501563">
    <property type="component" value="Unassembled WGS sequence"/>
</dbReference>
<keyword evidence="2" id="KW-1185">Reference proteome</keyword>
<evidence type="ECO:0000313" key="1">
    <source>
        <dbReference type="EMBL" id="GAA3888920.1"/>
    </source>
</evidence>
<proteinExistence type="predicted"/>
<evidence type="ECO:0000313" key="2">
    <source>
        <dbReference type="Proteomes" id="UP001501563"/>
    </source>
</evidence>
<comment type="caution">
    <text evidence="1">The sequence shown here is derived from an EMBL/GenBank/DDBJ whole genome shotgun (WGS) entry which is preliminary data.</text>
</comment>
<gene>
    <name evidence="1" type="ORF">GCM10022207_65530</name>
</gene>